<organism evidence="2 3">
    <name type="scientific">Reticulomyxa filosa</name>
    <dbReference type="NCBI Taxonomy" id="46433"/>
    <lineage>
        <taxon>Eukaryota</taxon>
        <taxon>Sar</taxon>
        <taxon>Rhizaria</taxon>
        <taxon>Retaria</taxon>
        <taxon>Foraminifera</taxon>
        <taxon>Monothalamids</taxon>
        <taxon>Reticulomyxidae</taxon>
        <taxon>Reticulomyxa</taxon>
    </lineage>
</organism>
<feature type="transmembrane region" description="Helical" evidence="1">
    <location>
        <begin position="19"/>
        <end position="41"/>
    </location>
</feature>
<keyword evidence="1" id="KW-1133">Transmembrane helix</keyword>
<accession>X6LP81</accession>
<gene>
    <name evidence="2" type="ORF">RFI_34883</name>
</gene>
<keyword evidence="1" id="KW-0472">Membrane</keyword>
<dbReference type="AlphaFoldDB" id="X6LP81"/>
<comment type="caution">
    <text evidence="2">The sequence shown here is derived from an EMBL/GenBank/DDBJ whole genome shotgun (WGS) entry which is preliminary data.</text>
</comment>
<proteinExistence type="predicted"/>
<dbReference type="Proteomes" id="UP000023152">
    <property type="component" value="Unassembled WGS sequence"/>
</dbReference>
<dbReference type="EMBL" id="ASPP01035521">
    <property type="protein sequence ID" value="ETO02545.1"/>
    <property type="molecule type" value="Genomic_DNA"/>
</dbReference>
<evidence type="ECO:0000313" key="3">
    <source>
        <dbReference type="Proteomes" id="UP000023152"/>
    </source>
</evidence>
<sequence>MICFIDSNAFERRIKVKKIFIIFIFLFRQFELICCLLFLFLQRLKYIKSTSGAGGGTANEKEGTYKNVKQILLSRRERYKKLQKKKSMCKRYPEN</sequence>
<reference evidence="2 3" key="1">
    <citation type="journal article" date="2013" name="Curr. Biol.">
        <title>The Genome of the Foraminiferan Reticulomyxa filosa.</title>
        <authorList>
            <person name="Glockner G."/>
            <person name="Hulsmann N."/>
            <person name="Schleicher M."/>
            <person name="Noegel A.A."/>
            <person name="Eichinger L."/>
            <person name="Gallinger C."/>
            <person name="Pawlowski J."/>
            <person name="Sierra R."/>
            <person name="Euteneuer U."/>
            <person name="Pillet L."/>
            <person name="Moustafa A."/>
            <person name="Platzer M."/>
            <person name="Groth M."/>
            <person name="Szafranski K."/>
            <person name="Schliwa M."/>
        </authorList>
    </citation>
    <scope>NUCLEOTIDE SEQUENCE [LARGE SCALE GENOMIC DNA]</scope>
</reference>
<name>X6LP81_RETFI</name>
<keyword evidence="3" id="KW-1185">Reference proteome</keyword>
<evidence type="ECO:0000313" key="2">
    <source>
        <dbReference type="EMBL" id="ETO02545.1"/>
    </source>
</evidence>
<protein>
    <submittedName>
        <fullName evidence="2">Uncharacterized protein</fullName>
    </submittedName>
</protein>
<evidence type="ECO:0000256" key="1">
    <source>
        <dbReference type="SAM" id="Phobius"/>
    </source>
</evidence>
<keyword evidence="1" id="KW-0812">Transmembrane</keyword>